<keyword evidence="8 11" id="KW-0119">Carbohydrate metabolism</keyword>
<keyword evidence="4" id="KW-0021">Allosteric enzyme</keyword>
<name>C7HS40_9FIRM</name>
<sequence>MKKIIYKKIKKYRREKMNKNKFMESYIENLQRITLKNFAETSDKDRYFALCDTIMELINQEWRNCKNRTRRSRKAYYFSAEFLVGRSLGNNLINLGIYDEVKEILSEIDIDFESIENFEDDAALGNGGLGRLAACFMDSAATQKLDMYGYGVRYREGLFKQKIENGFQVEGGDHWIKDGDGWSIRVESDSKIVKFRDQTVKAVPYDMPMLGFENEQVNTLRLWQAEPFEEFDFSYFNNFQYDKAVEEKNRAEDITRVLYPNDMQREGRVLRLKQQYFFCSASIQDMVSKYKRYFDHDLQFEDFSKYHIIQLNDTHPIIAIPELIRVLVDENGIEFKRAVEITKNTFAFTNHTVLQEALESWPKDIMLEVCPRCFEIIKKLNENLVKEFKEKGLSEEAIDPYRIIRFDQVRMANLAIVMSKSVNGVAKLHTQILKDDTFKNWYKLMPEKFNNKTNGITPRRWLVYSNIKLSNFITEKLGSDDWKYDLTKLKGLEKYLDDEKTLEEINQIKFENKKDLAKYILENEGISINPNSIFDIQVKRIHEYKRQHLNLLHIINLYHKLKKNPDMDFYPTTFILGGKAAPGYFRAKAIIKLANEIARVINNDEEVNDKIKVVFVNNYRVSYGEKLFPAADISEQISTAGKEASGTGNMKFMLNGALTLGTYDGANIEIFENAGVENNYLFGAKVEELNEIYDSYNPKEFYYKNEDIKDAVDTLLSGELNDNDSYMFLDIYNCLINPQGGEKADTYFVLKDFEDYKKTHEKINKEYSDRLTWARKSLKNIANAGYFSSDRTILEYAKDIWKL</sequence>
<keyword evidence="5 11" id="KW-0328">Glycosyltransferase</keyword>
<dbReference type="FunFam" id="3.40.50.2000:FF:000003">
    <property type="entry name" value="Alpha-1,4 glucan phosphorylase"/>
    <property type="match status" value="1"/>
</dbReference>
<accession>C7HS40</accession>
<dbReference type="PANTHER" id="PTHR11468">
    <property type="entry name" value="GLYCOGEN PHOSPHORYLASE"/>
    <property type="match status" value="1"/>
</dbReference>
<dbReference type="GO" id="GO:0030170">
    <property type="term" value="F:pyridoxal phosphate binding"/>
    <property type="evidence" value="ECO:0007669"/>
    <property type="project" value="InterPro"/>
</dbReference>
<evidence type="ECO:0000256" key="9">
    <source>
        <dbReference type="ARBA" id="ARBA00025174"/>
    </source>
</evidence>
<evidence type="ECO:0000256" key="4">
    <source>
        <dbReference type="ARBA" id="ARBA00022533"/>
    </source>
</evidence>
<dbReference type="GO" id="GO:0008184">
    <property type="term" value="F:glycogen phosphorylase activity"/>
    <property type="evidence" value="ECO:0007669"/>
    <property type="project" value="InterPro"/>
</dbReference>
<comment type="function">
    <text evidence="9">Phosphorylase is an important allosteric enzyme in carbohydrate metabolism. Enzymes from different sources differ in their regulatory mechanisms and in their natural substrates. However, all known phosphorylases share catalytic and structural properties.</text>
</comment>
<comment type="caution">
    <text evidence="12">The sequence shown here is derived from an EMBL/GenBank/DDBJ whole genome shotgun (WGS) entry which is preliminary data.</text>
</comment>
<evidence type="ECO:0000256" key="1">
    <source>
        <dbReference type="ARBA" id="ARBA00001275"/>
    </source>
</evidence>
<evidence type="ECO:0000256" key="7">
    <source>
        <dbReference type="ARBA" id="ARBA00022898"/>
    </source>
</evidence>
<dbReference type="Proteomes" id="UP000003821">
    <property type="component" value="Unassembled WGS sequence"/>
</dbReference>
<protein>
    <recommendedName>
        <fullName evidence="11">Alpha-1,4 glucan phosphorylase</fullName>
        <ecNumber evidence="11">2.4.1.1</ecNumber>
    </recommendedName>
</protein>
<comment type="cofactor">
    <cofactor evidence="2 11">
        <name>pyridoxal 5'-phosphate</name>
        <dbReference type="ChEBI" id="CHEBI:597326"/>
    </cofactor>
</comment>
<comment type="similarity">
    <text evidence="3 11">Belongs to the glycogen phosphorylase family.</text>
</comment>
<dbReference type="Gene3D" id="3.40.50.2000">
    <property type="entry name" value="Glycogen Phosphorylase B"/>
    <property type="match status" value="2"/>
</dbReference>
<dbReference type="GO" id="GO:0005980">
    <property type="term" value="P:glycogen catabolic process"/>
    <property type="evidence" value="ECO:0007669"/>
    <property type="project" value="TreeGrafter"/>
</dbReference>
<keyword evidence="13" id="KW-1185">Reference proteome</keyword>
<evidence type="ECO:0000256" key="11">
    <source>
        <dbReference type="RuleBase" id="RU000587"/>
    </source>
</evidence>
<dbReference type="PROSITE" id="PS00102">
    <property type="entry name" value="PHOSPHORYLASE"/>
    <property type="match status" value="1"/>
</dbReference>
<evidence type="ECO:0000256" key="2">
    <source>
        <dbReference type="ARBA" id="ARBA00001933"/>
    </source>
</evidence>
<dbReference type="Pfam" id="PF00343">
    <property type="entry name" value="Phosphorylase"/>
    <property type="match status" value="1"/>
</dbReference>
<dbReference type="PANTHER" id="PTHR11468:SF3">
    <property type="entry name" value="GLYCOGEN PHOSPHORYLASE, LIVER FORM"/>
    <property type="match status" value="1"/>
</dbReference>
<gene>
    <name evidence="12" type="primary">glgP</name>
    <name evidence="12" type="ORF">HMPREF0078_0089</name>
</gene>
<dbReference type="InterPro" id="IPR011833">
    <property type="entry name" value="Glycg_phsphrylas"/>
</dbReference>
<evidence type="ECO:0000256" key="10">
    <source>
        <dbReference type="PIRSR" id="PIRSR000460-1"/>
    </source>
</evidence>
<dbReference type="InterPro" id="IPR000811">
    <property type="entry name" value="Glyco_trans_35"/>
</dbReference>
<dbReference type="NCBIfam" id="TIGR02093">
    <property type="entry name" value="P_ylase"/>
    <property type="match status" value="1"/>
</dbReference>
<dbReference type="PIRSF" id="PIRSF000460">
    <property type="entry name" value="Pprylas_GlgP"/>
    <property type="match status" value="1"/>
</dbReference>
<dbReference type="HOGENOM" id="CLU_010198_1_1_9"/>
<dbReference type="SUPFAM" id="SSF53756">
    <property type="entry name" value="UDP-Glycosyltransferase/glycogen phosphorylase"/>
    <property type="match status" value="1"/>
</dbReference>
<comment type="function">
    <text evidence="11">Allosteric enzyme that catalyzes the rate-limiting step in glycogen catabolism, the phosphorolytic cleavage of glycogen to produce glucose-1-phosphate, and plays a central role in maintaining cellular and organismal glucose homeostasis.</text>
</comment>
<dbReference type="eggNOG" id="COG0058">
    <property type="taxonomic scope" value="Bacteria"/>
</dbReference>
<keyword evidence="7 10" id="KW-0663">Pyridoxal phosphate</keyword>
<dbReference type="GO" id="GO:0005737">
    <property type="term" value="C:cytoplasm"/>
    <property type="evidence" value="ECO:0007669"/>
    <property type="project" value="TreeGrafter"/>
</dbReference>
<organism evidence="12 13">
    <name type="scientific">Anaerococcus vaginalis ATCC 51170</name>
    <dbReference type="NCBI Taxonomy" id="655811"/>
    <lineage>
        <taxon>Bacteria</taxon>
        <taxon>Bacillati</taxon>
        <taxon>Bacillota</taxon>
        <taxon>Tissierellia</taxon>
        <taxon>Tissierellales</taxon>
        <taxon>Peptoniphilaceae</taxon>
        <taxon>Anaerococcus</taxon>
    </lineage>
</organism>
<dbReference type="AlphaFoldDB" id="C7HS40"/>
<evidence type="ECO:0000256" key="3">
    <source>
        <dbReference type="ARBA" id="ARBA00006047"/>
    </source>
</evidence>
<evidence type="ECO:0000256" key="5">
    <source>
        <dbReference type="ARBA" id="ARBA00022676"/>
    </source>
</evidence>
<proteinExistence type="inferred from homology"/>
<evidence type="ECO:0000313" key="13">
    <source>
        <dbReference type="Proteomes" id="UP000003821"/>
    </source>
</evidence>
<keyword evidence="6 11" id="KW-0808">Transferase</keyword>
<evidence type="ECO:0000313" key="12">
    <source>
        <dbReference type="EMBL" id="EEU13390.1"/>
    </source>
</evidence>
<reference evidence="12 13" key="1">
    <citation type="submission" date="2009-08" db="EMBL/GenBank/DDBJ databases">
        <authorList>
            <person name="Muzny D."/>
            <person name="Qin X."/>
            <person name="Deng J."/>
            <person name="Jiang H."/>
            <person name="Liu Y."/>
            <person name="Qu J."/>
            <person name="Song X.-Z."/>
            <person name="Zhang L."/>
            <person name="Thornton R."/>
            <person name="Coyle M."/>
            <person name="Francisco L."/>
            <person name="Jackson L."/>
            <person name="Javaid M."/>
            <person name="Korchina V."/>
            <person name="Kovar C."/>
            <person name="Mata R."/>
            <person name="Mathew T."/>
            <person name="Ngo R."/>
            <person name="Nguyen L."/>
            <person name="Nguyen N."/>
            <person name="Okwuonu G."/>
            <person name="Ongeri F."/>
            <person name="Pham C."/>
            <person name="Simmons D."/>
            <person name="Wilczek-Boney K."/>
            <person name="Hale W."/>
            <person name="Jakkamsetti A."/>
            <person name="Pham P."/>
            <person name="Ruth R."/>
            <person name="San Lucas F."/>
            <person name="Warren J."/>
            <person name="Zhang J."/>
            <person name="Zhao Z."/>
            <person name="Zhou C."/>
            <person name="Zhu D."/>
            <person name="Lee S."/>
            <person name="Bess C."/>
            <person name="Blankenburg K."/>
            <person name="Forbes L."/>
            <person name="Fu Q."/>
            <person name="Gubbala S."/>
            <person name="Hirani K."/>
            <person name="Jayaseelan J.C."/>
            <person name="Lara F."/>
            <person name="Munidasa M."/>
            <person name="Palculict T."/>
            <person name="Patil S."/>
            <person name="Pu L.-L."/>
            <person name="Saada N."/>
            <person name="Tang L."/>
            <person name="Weissenberger G."/>
            <person name="Zhu Y."/>
            <person name="Hemphill L."/>
            <person name="Shang Y."/>
            <person name="Youmans B."/>
            <person name="Ayvaz T."/>
            <person name="Ross M."/>
            <person name="Santibanez J."/>
            <person name="Aqrawi P."/>
            <person name="Gross S."/>
            <person name="Joshi V."/>
            <person name="Fowler G."/>
            <person name="Nazareth L."/>
            <person name="Reid J."/>
            <person name="Worley K."/>
            <person name="Petrosino J."/>
            <person name="Highlander S."/>
            <person name="Gibbs R."/>
            <person name="Gibbs R."/>
        </authorList>
    </citation>
    <scope>NUCLEOTIDE SEQUENCE [LARGE SCALE GENOMIC DNA]</scope>
    <source>
        <strain evidence="12 13">ATCC 51170</strain>
    </source>
</reference>
<dbReference type="EC" id="2.4.1.1" evidence="11"/>
<evidence type="ECO:0000256" key="6">
    <source>
        <dbReference type="ARBA" id="ARBA00022679"/>
    </source>
</evidence>
<feature type="modified residue" description="N6-(pyridoxal phosphate)lysine" evidence="10">
    <location>
        <position position="651"/>
    </location>
</feature>
<dbReference type="EMBL" id="ACXU01000004">
    <property type="protein sequence ID" value="EEU13390.1"/>
    <property type="molecule type" value="Genomic_DNA"/>
</dbReference>
<comment type="catalytic activity">
    <reaction evidence="1 11">
        <text>[(1-&gt;4)-alpha-D-glucosyl](n) + phosphate = [(1-&gt;4)-alpha-D-glucosyl](n-1) + alpha-D-glucose 1-phosphate</text>
        <dbReference type="Rhea" id="RHEA:41732"/>
        <dbReference type="Rhea" id="RHEA-COMP:9584"/>
        <dbReference type="Rhea" id="RHEA-COMP:9586"/>
        <dbReference type="ChEBI" id="CHEBI:15444"/>
        <dbReference type="ChEBI" id="CHEBI:43474"/>
        <dbReference type="ChEBI" id="CHEBI:58601"/>
        <dbReference type="EC" id="2.4.1.1"/>
    </reaction>
</comment>
<dbReference type="InterPro" id="IPR035090">
    <property type="entry name" value="Pyridoxal_P_attach_site"/>
</dbReference>
<dbReference type="CDD" id="cd04300">
    <property type="entry name" value="GT35_Glycogen_Phosphorylase"/>
    <property type="match status" value="1"/>
</dbReference>
<evidence type="ECO:0000256" key="8">
    <source>
        <dbReference type="ARBA" id="ARBA00023277"/>
    </source>
</evidence>